<dbReference type="PANTHER" id="PTHR10846:SF8">
    <property type="entry name" value="INNER MEMBRANE PROTEIN YRBG"/>
    <property type="match status" value="1"/>
</dbReference>
<feature type="transmembrane region" description="Helical" evidence="5">
    <location>
        <begin position="300"/>
        <end position="315"/>
    </location>
</feature>
<accession>A0A8I2H1R4</accession>
<dbReference type="InterPro" id="IPR004837">
    <property type="entry name" value="NaCa_Exmemb"/>
</dbReference>
<feature type="domain" description="Sodium/calcium exchanger membrane region" evidence="6">
    <location>
        <begin position="5"/>
        <end position="144"/>
    </location>
</feature>
<evidence type="ECO:0000256" key="1">
    <source>
        <dbReference type="ARBA" id="ARBA00004141"/>
    </source>
</evidence>
<feature type="transmembrane region" description="Helical" evidence="5">
    <location>
        <begin position="105"/>
        <end position="121"/>
    </location>
</feature>
<dbReference type="GO" id="GO:0005262">
    <property type="term" value="F:calcium channel activity"/>
    <property type="evidence" value="ECO:0007669"/>
    <property type="project" value="TreeGrafter"/>
</dbReference>
<keyword evidence="3 5" id="KW-1133">Transmembrane helix</keyword>
<dbReference type="NCBIfam" id="TIGR00367">
    <property type="entry name" value="calcium/sodium antiporter"/>
    <property type="match status" value="1"/>
</dbReference>
<keyword evidence="10" id="KW-1185">Reference proteome</keyword>
<feature type="domain" description="Sodium/calcium exchanger membrane region" evidence="6">
    <location>
        <begin position="173"/>
        <end position="314"/>
    </location>
</feature>
<evidence type="ECO:0000256" key="3">
    <source>
        <dbReference type="ARBA" id="ARBA00022989"/>
    </source>
</evidence>
<feature type="transmembrane region" description="Helical" evidence="5">
    <location>
        <begin position="170"/>
        <end position="191"/>
    </location>
</feature>
<comment type="subcellular location">
    <subcellularLocation>
        <location evidence="1">Membrane</location>
        <topology evidence="1">Multi-pass membrane protein</topology>
    </subcellularLocation>
</comment>
<proteinExistence type="predicted"/>
<dbReference type="Proteomes" id="UP001304419">
    <property type="component" value="Chromosome 1"/>
</dbReference>
<feature type="transmembrane region" description="Helical" evidence="5">
    <location>
        <begin position="127"/>
        <end position="145"/>
    </location>
</feature>
<protein>
    <submittedName>
        <fullName evidence="7">Calcium/sodium antiporter</fullName>
    </submittedName>
</protein>
<sequence>MTINIIYIVLGLSLLVFGADRLVVGASKLAASFNVPSLLIGLTIVSFGTSAPELAVSVQSAVAGQGSLAVANVLGSNTFNILFILGISALIAPLVVSQTLVKRDIPMLVIACFIVAALVWDGELGRFDAGLLSLLLLLYVVYLFVQGRALSHKNDEPASSQQPNRWRERAVNTVQFILGLGLLIFGAQLMVDNAVQLARTLAVDEVMIGLTIIAIGTSLPEVVTSVTASIKGHVDIAVGNVIGSNLFNLLGVLGVAGLISNSPLEVTNRMLSADISVMIVATLLCTPLLISGLKLSRREGGILFMGYVAYFIYTLS</sequence>
<organism evidence="7 9">
    <name type="scientific">Pseudoalteromonas maricaloris</name>
    <dbReference type="NCBI Taxonomy" id="184924"/>
    <lineage>
        <taxon>Bacteria</taxon>
        <taxon>Pseudomonadati</taxon>
        <taxon>Pseudomonadota</taxon>
        <taxon>Gammaproteobacteria</taxon>
        <taxon>Alteromonadales</taxon>
        <taxon>Pseudoalteromonadaceae</taxon>
        <taxon>Pseudoalteromonas</taxon>
    </lineage>
</organism>
<reference evidence="7" key="1">
    <citation type="submission" date="2019-10" db="EMBL/GenBank/DDBJ databases">
        <authorList>
            <person name="Paulsen S."/>
        </authorList>
    </citation>
    <scope>NUCLEOTIDE SEQUENCE</scope>
    <source>
        <strain evidence="7">LMG 19692</strain>
    </source>
</reference>
<name>A0A8I2H1R4_9GAMM</name>
<feature type="transmembrane region" description="Helical" evidence="5">
    <location>
        <begin position="206"/>
        <end position="224"/>
    </location>
</feature>
<dbReference type="Pfam" id="PF01699">
    <property type="entry name" value="Na_Ca_ex"/>
    <property type="match status" value="2"/>
</dbReference>
<dbReference type="EMBL" id="WEIA01000004">
    <property type="protein sequence ID" value="NLR21438.1"/>
    <property type="molecule type" value="Genomic_DNA"/>
</dbReference>
<evidence type="ECO:0000256" key="4">
    <source>
        <dbReference type="ARBA" id="ARBA00023136"/>
    </source>
</evidence>
<dbReference type="AlphaFoldDB" id="A0A8I2H1R4"/>
<evidence type="ECO:0000313" key="9">
    <source>
        <dbReference type="Proteomes" id="UP000646877"/>
    </source>
</evidence>
<gene>
    <name evidence="7" type="ORF">F9Y85_08930</name>
    <name evidence="8" type="ORF">R5H13_08030</name>
</gene>
<evidence type="ECO:0000313" key="7">
    <source>
        <dbReference type="EMBL" id="NLR21438.1"/>
    </source>
</evidence>
<dbReference type="Gene3D" id="6.10.280.80">
    <property type="entry name" value="NCX, peripheral helical region"/>
    <property type="match status" value="1"/>
</dbReference>
<evidence type="ECO:0000256" key="2">
    <source>
        <dbReference type="ARBA" id="ARBA00022692"/>
    </source>
</evidence>
<keyword evidence="2 5" id="KW-0812">Transmembrane</keyword>
<feature type="transmembrane region" description="Helical" evidence="5">
    <location>
        <begin position="78"/>
        <end position="96"/>
    </location>
</feature>
<dbReference type="EMBL" id="CP137578">
    <property type="protein sequence ID" value="WOX30193.1"/>
    <property type="molecule type" value="Genomic_DNA"/>
</dbReference>
<evidence type="ECO:0000313" key="10">
    <source>
        <dbReference type="Proteomes" id="UP001304419"/>
    </source>
</evidence>
<dbReference type="GO" id="GO:0006874">
    <property type="term" value="P:intracellular calcium ion homeostasis"/>
    <property type="evidence" value="ECO:0007669"/>
    <property type="project" value="TreeGrafter"/>
</dbReference>
<dbReference type="InterPro" id="IPR004481">
    <property type="entry name" value="K/Na/Ca-exchanger"/>
</dbReference>
<dbReference type="InterPro" id="IPR044880">
    <property type="entry name" value="NCX_ion-bd_dom_sf"/>
</dbReference>
<reference evidence="8 10" key="2">
    <citation type="submission" date="2023-10" db="EMBL/GenBank/DDBJ databases">
        <title>To unveil natural product biosynthetic capacity in Pseudoalteromonas.</title>
        <authorList>
            <person name="Wang J."/>
        </authorList>
    </citation>
    <scope>NUCLEOTIDE SEQUENCE [LARGE SCALE GENOMIC DNA]</scope>
    <source>
        <strain evidence="8 10">DSM 15914</strain>
    </source>
</reference>
<dbReference type="GO" id="GO:0008273">
    <property type="term" value="F:calcium, potassium:sodium antiporter activity"/>
    <property type="evidence" value="ECO:0007669"/>
    <property type="project" value="TreeGrafter"/>
</dbReference>
<feature type="transmembrane region" description="Helical" evidence="5">
    <location>
        <begin position="271"/>
        <end position="293"/>
    </location>
</feature>
<evidence type="ECO:0000256" key="5">
    <source>
        <dbReference type="SAM" id="Phobius"/>
    </source>
</evidence>
<dbReference type="Gene3D" id="1.20.1420.30">
    <property type="entry name" value="NCX, central ion-binding region"/>
    <property type="match status" value="1"/>
</dbReference>
<dbReference type="RefSeq" id="WP_130126185.1">
    <property type="nucleotide sequence ID" value="NZ_CBCSDF010000001.1"/>
</dbReference>
<dbReference type="GO" id="GO:0005886">
    <property type="term" value="C:plasma membrane"/>
    <property type="evidence" value="ECO:0007669"/>
    <property type="project" value="TreeGrafter"/>
</dbReference>
<feature type="transmembrane region" description="Helical" evidence="5">
    <location>
        <begin position="236"/>
        <end position="259"/>
    </location>
</feature>
<evidence type="ECO:0000313" key="8">
    <source>
        <dbReference type="EMBL" id="WOX30193.1"/>
    </source>
</evidence>
<dbReference type="Proteomes" id="UP000646877">
    <property type="component" value="Unassembled WGS sequence"/>
</dbReference>
<keyword evidence="4 5" id="KW-0472">Membrane</keyword>
<dbReference type="PANTHER" id="PTHR10846">
    <property type="entry name" value="SODIUM/POTASSIUM/CALCIUM EXCHANGER"/>
    <property type="match status" value="1"/>
</dbReference>
<evidence type="ECO:0000259" key="6">
    <source>
        <dbReference type="Pfam" id="PF01699"/>
    </source>
</evidence>